<evidence type="ECO:0000256" key="2">
    <source>
        <dbReference type="ARBA" id="ARBA00023140"/>
    </source>
</evidence>
<evidence type="ECO:0000313" key="5">
    <source>
        <dbReference type="EMBL" id="KAK5948568.1"/>
    </source>
</evidence>
<dbReference type="Proteomes" id="UP001316803">
    <property type="component" value="Unassembled WGS sequence"/>
</dbReference>
<dbReference type="InterPro" id="IPR029045">
    <property type="entry name" value="ClpP/crotonase-like_dom_sf"/>
</dbReference>
<dbReference type="GO" id="GO:0005777">
    <property type="term" value="C:peroxisome"/>
    <property type="evidence" value="ECO:0007669"/>
    <property type="project" value="UniProtKB-SubCell"/>
</dbReference>
<dbReference type="EMBL" id="JAKLMC020000046">
    <property type="protein sequence ID" value="KAK5948568.1"/>
    <property type="molecule type" value="Genomic_DNA"/>
</dbReference>
<evidence type="ECO:0000313" key="6">
    <source>
        <dbReference type="Proteomes" id="UP001316803"/>
    </source>
</evidence>
<dbReference type="SUPFAM" id="SSF52096">
    <property type="entry name" value="ClpP/crotonase"/>
    <property type="match status" value="1"/>
</dbReference>
<evidence type="ECO:0000256" key="4">
    <source>
        <dbReference type="SAM" id="MobiDB-lite"/>
    </source>
</evidence>
<dbReference type="InterPro" id="IPR001753">
    <property type="entry name" value="Enoyl-CoA_hydra/iso"/>
</dbReference>
<comment type="caution">
    <text evidence="5">The sequence shown here is derived from an EMBL/GenBank/DDBJ whole genome shotgun (WGS) entry which is preliminary data.</text>
</comment>
<reference evidence="5 6" key="1">
    <citation type="submission" date="2022-12" db="EMBL/GenBank/DDBJ databases">
        <title>Genomic features and morphological characterization of a novel Knufia sp. strain isolated from spacecraft assembly facility.</title>
        <authorList>
            <person name="Teixeira M."/>
            <person name="Chander A.M."/>
            <person name="Stajich J.E."/>
            <person name="Venkateswaran K."/>
        </authorList>
    </citation>
    <scope>NUCLEOTIDE SEQUENCE [LARGE SCALE GENOMIC DNA]</scope>
    <source>
        <strain evidence="5 6">FJI-L2-BK-P2</strain>
    </source>
</reference>
<dbReference type="AlphaFoldDB" id="A0AAN8ENB5"/>
<keyword evidence="3 5" id="KW-0413">Isomerase</keyword>
<dbReference type="EC" id="5.3.3.8" evidence="5"/>
<proteinExistence type="predicted"/>
<feature type="compositionally biased region" description="Gly residues" evidence="4">
    <location>
        <begin position="268"/>
        <end position="277"/>
    </location>
</feature>
<feature type="region of interest" description="Disordered" evidence="4">
    <location>
        <begin position="258"/>
        <end position="277"/>
    </location>
</feature>
<name>A0AAN8ENB5_9EURO</name>
<dbReference type="GO" id="GO:0004165">
    <property type="term" value="F:delta(3)-delta(2)-enoyl-CoA isomerase activity"/>
    <property type="evidence" value="ECO:0007669"/>
    <property type="project" value="UniProtKB-EC"/>
</dbReference>
<dbReference type="Gene3D" id="3.90.226.10">
    <property type="entry name" value="2-enoyl-CoA Hydratase, Chain A, domain 1"/>
    <property type="match status" value="1"/>
</dbReference>
<sequence length="277" mass="29755">MASPPPPTLQTIQISLLSPKAVLLTYNQPHISNAFTLQQYHDLATALTWARDHPTLLVIVLTGAGKHYCAGKVLQSPDAGGPTIEQEIAAGGALGKVLQGYPKVLIAAVNGAAIGWGCTQLWNFDLVYASSNAFFQTPFTKLGFVPEGGSSYSFPRVMGRAHAMRMLLGSERVSVREMYVSGFVTEVFETSDREEFVERVCEKARVISGFPEESVRLVKELTGRAGEIAEMREASERERVALSRVLSGDAAKKMMAEFAGKSKSRQGGSAGGGGSKL</sequence>
<comment type="subcellular location">
    <subcellularLocation>
        <location evidence="1">Peroxisome</location>
    </subcellularLocation>
</comment>
<accession>A0AAN8ENB5</accession>
<dbReference type="PANTHER" id="PTHR43684">
    <property type="match status" value="1"/>
</dbReference>
<gene>
    <name evidence="5" type="ORF">OHC33_010464</name>
</gene>
<keyword evidence="6" id="KW-1185">Reference proteome</keyword>
<dbReference type="PANTHER" id="PTHR43684:SF1">
    <property type="entry name" value="ENOYL-COA DELTA ISOMERASE 2"/>
    <property type="match status" value="1"/>
</dbReference>
<organism evidence="5 6">
    <name type="scientific">Knufia fluminis</name>
    <dbReference type="NCBI Taxonomy" id="191047"/>
    <lineage>
        <taxon>Eukaryota</taxon>
        <taxon>Fungi</taxon>
        <taxon>Dikarya</taxon>
        <taxon>Ascomycota</taxon>
        <taxon>Pezizomycotina</taxon>
        <taxon>Eurotiomycetes</taxon>
        <taxon>Chaetothyriomycetidae</taxon>
        <taxon>Chaetothyriales</taxon>
        <taxon>Trichomeriaceae</taxon>
        <taxon>Knufia</taxon>
    </lineage>
</organism>
<protein>
    <submittedName>
        <fullName evidence="5">Secondary metabolism biosynthetic enzyme</fullName>
        <ecNumber evidence="5">5.3.3.8</ecNumber>
    </submittedName>
</protein>
<dbReference type="Pfam" id="PF00378">
    <property type="entry name" value="ECH_1"/>
    <property type="match status" value="1"/>
</dbReference>
<evidence type="ECO:0000256" key="1">
    <source>
        <dbReference type="ARBA" id="ARBA00004275"/>
    </source>
</evidence>
<evidence type="ECO:0000256" key="3">
    <source>
        <dbReference type="ARBA" id="ARBA00023235"/>
    </source>
</evidence>
<keyword evidence="2" id="KW-0576">Peroxisome</keyword>
<dbReference type="InterPro" id="IPR051053">
    <property type="entry name" value="ECH/Chromodomain_protein"/>
</dbReference>
<dbReference type="CDD" id="cd06558">
    <property type="entry name" value="crotonase-like"/>
    <property type="match status" value="1"/>
</dbReference>